<keyword evidence="8" id="KW-1185">Reference proteome</keyword>
<evidence type="ECO:0000256" key="2">
    <source>
        <dbReference type="ARBA" id="ARBA00022519"/>
    </source>
</evidence>
<evidence type="ECO:0000256" key="5">
    <source>
        <dbReference type="ARBA" id="ARBA00023211"/>
    </source>
</evidence>
<keyword evidence="1" id="KW-1003">Cell membrane</keyword>
<dbReference type="AlphaFoldDB" id="A0A9Q4GJ92"/>
<dbReference type="GO" id="GO:0046872">
    <property type="term" value="F:metal ion binding"/>
    <property type="evidence" value="ECO:0007669"/>
    <property type="project" value="UniProtKB-KW"/>
</dbReference>
<gene>
    <name evidence="7" type="ORF">EGH25_10025</name>
</gene>
<organism evidence="7 8">
    <name type="scientific">Halorutilus salinus</name>
    <dbReference type="NCBI Taxonomy" id="2487751"/>
    <lineage>
        <taxon>Archaea</taxon>
        <taxon>Methanobacteriati</taxon>
        <taxon>Methanobacteriota</taxon>
        <taxon>Stenosarchaea group</taxon>
        <taxon>Halobacteria</taxon>
        <taxon>Halorutilales</taxon>
        <taxon>Halorutilaceae</taxon>
        <taxon>Halorutilus</taxon>
    </lineage>
</organism>
<dbReference type="Pfam" id="PF00149">
    <property type="entry name" value="Metallophos"/>
    <property type="match status" value="1"/>
</dbReference>
<keyword evidence="2" id="KW-0997">Cell inner membrane</keyword>
<evidence type="ECO:0000313" key="7">
    <source>
        <dbReference type="EMBL" id="MCX2819683.1"/>
    </source>
</evidence>
<dbReference type="Gene3D" id="3.60.21.10">
    <property type="match status" value="1"/>
</dbReference>
<feature type="domain" description="Calcineurin-like phosphoesterase" evidence="6">
    <location>
        <begin position="3"/>
        <end position="205"/>
    </location>
</feature>
<dbReference type="GO" id="GO:0008758">
    <property type="term" value="F:UDP-2,3-diacylglucosamine hydrolase activity"/>
    <property type="evidence" value="ECO:0007669"/>
    <property type="project" value="TreeGrafter"/>
</dbReference>
<dbReference type="Proteomes" id="UP001149411">
    <property type="component" value="Unassembled WGS sequence"/>
</dbReference>
<keyword evidence="5" id="KW-0464">Manganese</keyword>
<protein>
    <submittedName>
        <fullName evidence="7">Metallophosphoesterase family protein</fullName>
    </submittedName>
</protein>
<sequence>MSRVVAVGDVHLGAKNSDAEAFNAFLGEIYQSRGSVEETVLLGDLWDMVRRDPFGVAWETSETLGLLKRLADAVPVSLVLGNHDIYLDQLDGARYEIDFRGSYTLDQDGTRIRFTHGDDFDGLHSKRLSGYLSGAGDRGEIDPTRGRKDPFVAGFRDVVGGIKTRLRPDGGSSEDCEYPRRERRAHGYLDGTDADKLVYGHTHAPYVRKDNTVANAGSWKSTAPVHNTYVEVSDGELALYRYVSDGEDERMG</sequence>
<dbReference type="RefSeq" id="WP_266088169.1">
    <property type="nucleotide sequence ID" value="NZ_RKLV01000011.1"/>
</dbReference>
<evidence type="ECO:0000259" key="6">
    <source>
        <dbReference type="Pfam" id="PF00149"/>
    </source>
</evidence>
<reference evidence="7" key="1">
    <citation type="submission" date="2022-09" db="EMBL/GenBank/DDBJ databases">
        <title>Haloadaptaus new haloarchaeum isolated from saline soil.</title>
        <authorList>
            <person name="Duran-Viseras A."/>
            <person name="Sanchez-Porro C."/>
            <person name="Ventosa A."/>
        </authorList>
    </citation>
    <scope>NUCLEOTIDE SEQUENCE</scope>
    <source>
        <strain evidence="7">F3-133</strain>
    </source>
</reference>
<evidence type="ECO:0000256" key="4">
    <source>
        <dbReference type="ARBA" id="ARBA00023136"/>
    </source>
</evidence>
<dbReference type="InterPro" id="IPR004843">
    <property type="entry name" value="Calcineurin-like_PHP"/>
</dbReference>
<dbReference type="GO" id="GO:0016020">
    <property type="term" value="C:membrane"/>
    <property type="evidence" value="ECO:0007669"/>
    <property type="project" value="GOC"/>
</dbReference>
<dbReference type="SUPFAM" id="SSF56300">
    <property type="entry name" value="Metallo-dependent phosphatases"/>
    <property type="match status" value="1"/>
</dbReference>
<name>A0A9Q4GJ92_9EURY</name>
<dbReference type="EMBL" id="RKLV01000011">
    <property type="protein sequence ID" value="MCX2819683.1"/>
    <property type="molecule type" value="Genomic_DNA"/>
</dbReference>
<evidence type="ECO:0000313" key="8">
    <source>
        <dbReference type="Proteomes" id="UP001149411"/>
    </source>
</evidence>
<comment type="caution">
    <text evidence="7">The sequence shown here is derived from an EMBL/GenBank/DDBJ whole genome shotgun (WGS) entry which is preliminary data.</text>
</comment>
<keyword evidence="3" id="KW-0479">Metal-binding</keyword>
<evidence type="ECO:0000256" key="3">
    <source>
        <dbReference type="ARBA" id="ARBA00022723"/>
    </source>
</evidence>
<keyword evidence="4" id="KW-0472">Membrane</keyword>
<proteinExistence type="predicted"/>
<dbReference type="PANTHER" id="PTHR34990">
    <property type="entry name" value="UDP-2,3-DIACYLGLUCOSAMINE HYDROLASE-RELATED"/>
    <property type="match status" value="1"/>
</dbReference>
<accession>A0A9Q4GJ92</accession>
<evidence type="ECO:0000256" key="1">
    <source>
        <dbReference type="ARBA" id="ARBA00022475"/>
    </source>
</evidence>
<dbReference type="InterPro" id="IPR043461">
    <property type="entry name" value="LpxH-like"/>
</dbReference>
<dbReference type="InterPro" id="IPR029052">
    <property type="entry name" value="Metallo-depent_PP-like"/>
</dbReference>
<dbReference type="GO" id="GO:0009245">
    <property type="term" value="P:lipid A biosynthetic process"/>
    <property type="evidence" value="ECO:0007669"/>
    <property type="project" value="TreeGrafter"/>
</dbReference>